<keyword evidence="6 10" id="KW-0472">Membrane</keyword>
<dbReference type="Pfam" id="PF00001">
    <property type="entry name" value="7tm_1"/>
    <property type="match status" value="1"/>
</dbReference>
<dbReference type="AlphaFoldDB" id="A0A673BJ08"/>
<evidence type="ECO:0000256" key="4">
    <source>
        <dbReference type="ARBA" id="ARBA00022989"/>
    </source>
</evidence>
<evidence type="ECO:0000259" key="11">
    <source>
        <dbReference type="PROSITE" id="PS50262"/>
    </source>
</evidence>
<dbReference type="FunFam" id="1.20.1070.10:FF:000279">
    <property type="entry name" value="Trace amine-associated receptor 16f"/>
    <property type="match status" value="1"/>
</dbReference>
<dbReference type="GO" id="GO:0001594">
    <property type="term" value="F:trace-amine receptor activity"/>
    <property type="evidence" value="ECO:0007669"/>
    <property type="project" value="TreeGrafter"/>
</dbReference>
<comment type="subcellular location">
    <subcellularLocation>
        <location evidence="1">Cell membrane</location>
        <topology evidence="1">Multi-pass membrane protein</topology>
    </subcellularLocation>
</comment>
<accession>A0A673BJ08</accession>
<dbReference type="InterPro" id="IPR017452">
    <property type="entry name" value="GPCR_Rhodpsn_7TM"/>
</dbReference>
<dbReference type="PROSITE" id="PS00237">
    <property type="entry name" value="G_PROTEIN_RECEP_F1_1"/>
    <property type="match status" value="1"/>
</dbReference>
<dbReference type="SUPFAM" id="SSF81321">
    <property type="entry name" value="Family A G protein-coupled receptor-like"/>
    <property type="match status" value="1"/>
</dbReference>
<dbReference type="InterPro" id="IPR000276">
    <property type="entry name" value="GPCR_Rhodpsn"/>
</dbReference>
<comment type="similarity">
    <text evidence="9">Belongs to the G-protein coupled receptor 1 family.</text>
</comment>
<evidence type="ECO:0000256" key="9">
    <source>
        <dbReference type="RuleBase" id="RU000688"/>
    </source>
</evidence>
<evidence type="ECO:0000256" key="7">
    <source>
        <dbReference type="ARBA" id="ARBA00023170"/>
    </source>
</evidence>
<feature type="transmembrane region" description="Helical" evidence="10">
    <location>
        <begin position="194"/>
        <end position="215"/>
    </location>
</feature>
<dbReference type="PANTHER" id="PTHR24249">
    <property type="entry name" value="HISTAMINE RECEPTOR-RELATED G-PROTEIN COUPLED RECEPTOR"/>
    <property type="match status" value="1"/>
</dbReference>
<dbReference type="InParanoid" id="A0A673BJ08"/>
<feature type="transmembrane region" description="Helical" evidence="10">
    <location>
        <begin position="69"/>
        <end position="89"/>
    </location>
</feature>
<evidence type="ECO:0000313" key="12">
    <source>
        <dbReference type="Ensembl" id="ENSSORP00005042566.1"/>
    </source>
</evidence>
<reference evidence="12" key="2">
    <citation type="submission" date="2025-08" db="UniProtKB">
        <authorList>
            <consortium name="Ensembl"/>
        </authorList>
    </citation>
    <scope>IDENTIFICATION</scope>
</reference>
<organism evidence="12 13">
    <name type="scientific">Sphaeramia orbicularis</name>
    <name type="common">orbiculate cardinalfish</name>
    <dbReference type="NCBI Taxonomy" id="375764"/>
    <lineage>
        <taxon>Eukaryota</taxon>
        <taxon>Metazoa</taxon>
        <taxon>Chordata</taxon>
        <taxon>Craniata</taxon>
        <taxon>Vertebrata</taxon>
        <taxon>Euteleostomi</taxon>
        <taxon>Actinopterygii</taxon>
        <taxon>Neopterygii</taxon>
        <taxon>Teleostei</taxon>
        <taxon>Neoteleostei</taxon>
        <taxon>Acanthomorphata</taxon>
        <taxon>Gobiaria</taxon>
        <taxon>Kurtiformes</taxon>
        <taxon>Apogonoidei</taxon>
        <taxon>Apogonidae</taxon>
        <taxon>Apogoninae</taxon>
        <taxon>Sphaeramia</taxon>
    </lineage>
</organism>
<dbReference type="PROSITE" id="PS50262">
    <property type="entry name" value="G_PROTEIN_RECEP_F1_2"/>
    <property type="match status" value="1"/>
</dbReference>
<reference evidence="12" key="3">
    <citation type="submission" date="2025-09" db="UniProtKB">
        <authorList>
            <consortium name="Ensembl"/>
        </authorList>
    </citation>
    <scope>IDENTIFICATION</scope>
</reference>
<keyword evidence="13" id="KW-1185">Reference proteome</keyword>
<dbReference type="GO" id="GO:0005886">
    <property type="term" value="C:plasma membrane"/>
    <property type="evidence" value="ECO:0007669"/>
    <property type="project" value="UniProtKB-SubCell"/>
</dbReference>
<keyword evidence="4 10" id="KW-1133">Transmembrane helix</keyword>
<keyword evidence="5 9" id="KW-0297">G-protein coupled receptor</keyword>
<evidence type="ECO:0000256" key="6">
    <source>
        <dbReference type="ARBA" id="ARBA00023136"/>
    </source>
</evidence>
<evidence type="ECO:0000256" key="2">
    <source>
        <dbReference type="ARBA" id="ARBA00022475"/>
    </source>
</evidence>
<feature type="transmembrane region" description="Helical" evidence="10">
    <location>
        <begin position="242"/>
        <end position="265"/>
    </location>
</feature>
<keyword evidence="2" id="KW-1003">Cell membrane</keyword>
<evidence type="ECO:0000256" key="8">
    <source>
        <dbReference type="ARBA" id="ARBA00023224"/>
    </source>
</evidence>
<feature type="transmembrane region" description="Helical" evidence="10">
    <location>
        <begin position="154"/>
        <end position="174"/>
    </location>
</feature>
<dbReference type="PRINTS" id="PR00237">
    <property type="entry name" value="GPCRRHODOPSN"/>
</dbReference>
<evidence type="ECO:0000256" key="10">
    <source>
        <dbReference type="SAM" id="Phobius"/>
    </source>
</evidence>
<protein>
    <submittedName>
        <fullName evidence="12">Trace amine-associated receptor 1-like</fullName>
    </submittedName>
</protein>
<dbReference type="PANTHER" id="PTHR24249:SF415">
    <property type="entry name" value="TRACE AMINE-ASSOCIATED RECEPTOR 1"/>
    <property type="match status" value="1"/>
</dbReference>
<keyword evidence="3 9" id="KW-0812">Transmembrane</keyword>
<feature type="transmembrane region" description="Helical" evidence="10">
    <location>
        <begin position="277"/>
        <end position="300"/>
    </location>
</feature>
<feature type="transmembrane region" description="Helical" evidence="10">
    <location>
        <begin position="36"/>
        <end position="63"/>
    </location>
</feature>
<keyword evidence="8 9" id="KW-0807">Transducer</keyword>
<dbReference type="Ensembl" id="ENSSORT00005043647.1">
    <property type="protein sequence ID" value="ENSSORP00005042566.1"/>
    <property type="gene ID" value="ENSSORG00005019721.1"/>
</dbReference>
<evidence type="ECO:0000256" key="1">
    <source>
        <dbReference type="ARBA" id="ARBA00004651"/>
    </source>
</evidence>
<dbReference type="SMART" id="SM01381">
    <property type="entry name" value="7TM_GPCR_Srsx"/>
    <property type="match status" value="1"/>
</dbReference>
<name>A0A673BJ08_9TELE</name>
<dbReference type="InterPro" id="IPR050569">
    <property type="entry name" value="TAAR"/>
</dbReference>
<dbReference type="Proteomes" id="UP000472271">
    <property type="component" value="Chromosome 24"/>
</dbReference>
<evidence type="ECO:0000313" key="13">
    <source>
        <dbReference type="Proteomes" id="UP000472271"/>
    </source>
</evidence>
<feature type="domain" description="G-protein coupled receptors family 1 profile" evidence="11">
    <location>
        <begin position="52"/>
        <end position="293"/>
    </location>
</feature>
<evidence type="ECO:0000256" key="5">
    <source>
        <dbReference type="ARBA" id="ARBA00023040"/>
    </source>
</evidence>
<keyword evidence="7 9" id="KW-0675">Receptor</keyword>
<gene>
    <name evidence="12" type="primary">LOC115415189</name>
</gene>
<proteinExistence type="inferred from homology"/>
<reference evidence="12" key="1">
    <citation type="submission" date="2019-06" db="EMBL/GenBank/DDBJ databases">
        <authorList>
            <consortium name="Wellcome Sanger Institute Data Sharing"/>
        </authorList>
    </citation>
    <scope>NUCLEOTIDE SEQUENCE [LARGE SCALE GENOMIC DNA]</scope>
</reference>
<sequence length="323" mass="36352">MEPEIIVNRTLYDIHPCFELHNTTYNFTSRPSTICVLVYMFLSLLSIATICGNLLVIISIIYFKQLHTSTNYLILSLAVADLLVGVLVFPLSMTYTVTSCHYHEHIVCKIRDSFDVALCTSSILNLCCISIDRYYAICHPLTYKTTLTVHVGRIMILVVWSISILIGIFGGFSQGTCEEMCSVDVVLSNIMGPILAFYFPAIIMLCIYVKIFLVAQKQAISIQRTKSGVTASKMEKKATKTLAIVMGIFLLCMTPYFICVVFQPLASDPPSFSLIEALNWLTLSNSMLNPFIYAFFYSWFRSACSMIISGKIFQGDFTNTRLF</sequence>
<evidence type="ECO:0000256" key="3">
    <source>
        <dbReference type="ARBA" id="ARBA00022692"/>
    </source>
</evidence>
<dbReference type="Gene3D" id="1.20.1070.10">
    <property type="entry name" value="Rhodopsin 7-helix transmembrane proteins"/>
    <property type="match status" value="1"/>
</dbReference>